<sequence length="79" mass="8327">MKLDEFLAQVSEELGTDPALIGEVRDDLLDLTRDIAHNAIRPAAPLSAFLVGLSVGSGASAAEIREQIAKVTALVEKQA</sequence>
<organism evidence="2 3">
    <name type="scientific">Corynebacterium kalinowskii</name>
    <dbReference type="NCBI Taxonomy" id="2675216"/>
    <lineage>
        <taxon>Bacteria</taxon>
        <taxon>Bacillati</taxon>
        <taxon>Actinomycetota</taxon>
        <taxon>Actinomycetes</taxon>
        <taxon>Mycobacteriales</taxon>
        <taxon>Corynebacteriaceae</taxon>
        <taxon>Corynebacterium</taxon>
    </lineage>
</organism>
<evidence type="ECO:0000313" key="3">
    <source>
        <dbReference type="Proteomes" id="UP000427071"/>
    </source>
</evidence>
<reference evidence="3" key="1">
    <citation type="submission" date="2019-11" db="EMBL/GenBank/DDBJ databases">
        <title>Complete genome sequence of Corynebacterium kalinowskii 1959, a novel Corynebacterium species isolated from soil of a small paddock in Vilsendorf, Germany.</title>
        <authorList>
            <person name="Schaffert L."/>
            <person name="Ruwe M."/>
            <person name="Milse J."/>
            <person name="Hanuschka K."/>
            <person name="Ortseifen V."/>
            <person name="Droste J."/>
            <person name="Brandt D."/>
            <person name="Schlueter L."/>
            <person name="Kutter Y."/>
            <person name="Vinke S."/>
            <person name="Viehoefer P."/>
            <person name="Jacob L."/>
            <person name="Luebke N.-C."/>
            <person name="Schulte-Berndt E."/>
            <person name="Hain C."/>
            <person name="Linder M."/>
            <person name="Schmidt P."/>
            <person name="Wollenschlaeger L."/>
            <person name="Luttermann T."/>
            <person name="Thieme E."/>
            <person name="Hassa J."/>
            <person name="Haak M."/>
            <person name="Wittchen M."/>
            <person name="Mentz A."/>
            <person name="Persicke M."/>
            <person name="Busche T."/>
            <person name="Ruckert C."/>
        </authorList>
    </citation>
    <scope>NUCLEOTIDE SEQUENCE [LARGE SCALE GENOMIC DNA]</scope>
    <source>
        <strain evidence="3">1959</strain>
    </source>
</reference>
<dbReference type="Proteomes" id="UP000427071">
    <property type="component" value="Chromosome"/>
</dbReference>
<keyword evidence="3" id="KW-1185">Reference proteome</keyword>
<proteinExistence type="predicted"/>
<dbReference type="KEGG" id="ckw:CKALI_10100"/>
<name>A0A6B8VVD3_9CORY</name>
<evidence type="ECO:0000313" key="2">
    <source>
        <dbReference type="EMBL" id="QGU02875.1"/>
    </source>
</evidence>
<dbReference type="RefSeq" id="WP_156193216.1">
    <property type="nucleotide sequence ID" value="NZ_CP046452.1"/>
</dbReference>
<feature type="domain" description="DUF6457" evidence="1">
    <location>
        <begin position="2"/>
        <end position="78"/>
    </location>
</feature>
<gene>
    <name evidence="2" type="ORF">CKALI_10100</name>
</gene>
<dbReference type="AlphaFoldDB" id="A0A6B8VVD3"/>
<evidence type="ECO:0000259" key="1">
    <source>
        <dbReference type="Pfam" id="PF20058"/>
    </source>
</evidence>
<dbReference type="Pfam" id="PF20058">
    <property type="entry name" value="DUF6457"/>
    <property type="match status" value="1"/>
</dbReference>
<dbReference type="EMBL" id="CP046452">
    <property type="protein sequence ID" value="QGU02875.1"/>
    <property type="molecule type" value="Genomic_DNA"/>
</dbReference>
<protein>
    <recommendedName>
        <fullName evidence="1">DUF6457 domain-containing protein</fullName>
    </recommendedName>
</protein>
<accession>A0A6B8VVD3</accession>
<dbReference type="InterPro" id="IPR045598">
    <property type="entry name" value="DUF6457"/>
</dbReference>